<evidence type="ECO:0000256" key="2">
    <source>
        <dbReference type="ARBA" id="ARBA00022692"/>
    </source>
</evidence>
<feature type="domain" description="Ion transport" evidence="8">
    <location>
        <begin position="52"/>
        <end position="346"/>
    </location>
</feature>
<name>A0A7J5Y3U3_DISMA</name>
<feature type="transmembrane region" description="Helical" evidence="7">
    <location>
        <begin position="194"/>
        <end position="211"/>
    </location>
</feature>
<feature type="region of interest" description="Disordered" evidence="6">
    <location>
        <begin position="1119"/>
        <end position="1143"/>
    </location>
</feature>
<feature type="domain" description="Ion transport" evidence="8">
    <location>
        <begin position="1156"/>
        <end position="1345"/>
    </location>
</feature>
<feature type="transmembrane region" description="Helical" evidence="7">
    <location>
        <begin position="514"/>
        <end position="536"/>
    </location>
</feature>
<dbReference type="PANTHER" id="PTHR46141:SF1">
    <property type="entry name" value="SODIUM LEAK CHANNEL NALCN"/>
    <property type="match status" value="1"/>
</dbReference>
<feature type="transmembrane region" description="Helical" evidence="7">
    <location>
        <begin position="909"/>
        <end position="927"/>
    </location>
</feature>
<keyword evidence="3 7" id="KW-1133">Transmembrane helix</keyword>
<keyword evidence="4 7" id="KW-0472">Membrane</keyword>
<feature type="region of interest" description="Disordered" evidence="6">
    <location>
        <begin position="1446"/>
        <end position="1488"/>
    </location>
</feature>
<keyword evidence="2 7" id="KW-0812">Transmembrane</keyword>
<feature type="compositionally biased region" description="Polar residues" evidence="6">
    <location>
        <begin position="1461"/>
        <end position="1481"/>
    </location>
</feature>
<feature type="domain" description="Ion transport" evidence="8">
    <location>
        <begin position="848"/>
        <end position="1115"/>
    </location>
</feature>
<dbReference type="InterPro" id="IPR027359">
    <property type="entry name" value="Volt_channel_dom_sf"/>
</dbReference>
<dbReference type="Gene3D" id="1.10.287.70">
    <property type="match status" value="3"/>
</dbReference>
<dbReference type="GO" id="GO:0032230">
    <property type="term" value="P:positive regulation of synaptic transmission, GABAergic"/>
    <property type="evidence" value="ECO:0007669"/>
    <property type="project" value="TreeGrafter"/>
</dbReference>
<evidence type="ECO:0000313" key="10">
    <source>
        <dbReference type="Proteomes" id="UP000518266"/>
    </source>
</evidence>
<evidence type="ECO:0000256" key="5">
    <source>
        <dbReference type="SAM" id="Coils"/>
    </source>
</evidence>
<dbReference type="InterPro" id="IPR028823">
    <property type="entry name" value="NALCN"/>
</dbReference>
<comment type="caution">
    <text evidence="9">The sequence shown here is derived from an EMBL/GenBank/DDBJ whole genome shotgun (WGS) entry which is preliminary data.</text>
</comment>
<feature type="transmembrane region" description="Helical" evidence="7">
    <location>
        <begin position="1158"/>
        <end position="1176"/>
    </location>
</feature>
<protein>
    <recommendedName>
        <fullName evidence="8">Ion transport domain-containing protein</fullName>
    </recommendedName>
</protein>
<accession>A0A7J5Y3U3</accession>
<dbReference type="Gene3D" id="1.20.120.350">
    <property type="entry name" value="Voltage-gated potassium channels. Chain C"/>
    <property type="match status" value="3"/>
</dbReference>
<dbReference type="Proteomes" id="UP000518266">
    <property type="component" value="Unassembled WGS sequence"/>
</dbReference>
<feature type="transmembrane region" description="Helical" evidence="7">
    <location>
        <begin position="842"/>
        <end position="866"/>
    </location>
</feature>
<dbReference type="PANTHER" id="PTHR46141">
    <property type="entry name" value="SODIUM LEAK CHANNEL NON-SELECTIVE PROTEIN"/>
    <property type="match status" value="1"/>
</dbReference>
<evidence type="ECO:0000256" key="3">
    <source>
        <dbReference type="ARBA" id="ARBA00022989"/>
    </source>
</evidence>
<dbReference type="Pfam" id="PF00520">
    <property type="entry name" value="Ion_trans"/>
    <property type="match status" value="3"/>
</dbReference>
<evidence type="ECO:0000256" key="7">
    <source>
        <dbReference type="SAM" id="Phobius"/>
    </source>
</evidence>
<dbReference type="FunFam" id="1.10.287.70:FF:000065">
    <property type="entry name" value="sodium leak channel non-selective protein"/>
    <property type="match status" value="1"/>
</dbReference>
<evidence type="ECO:0000256" key="6">
    <source>
        <dbReference type="SAM" id="MobiDB-lite"/>
    </source>
</evidence>
<dbReference type="FunFam" id="1.20.120.350:FF:000038">
    <property type="entry name" value="Sodium leak channel non-selective protein"/>
    <property type="match status" value="1"/>
</dbReference>
<feature type="transmembrane region" description="Helical" evidence="7">
    <location>
        <begin position="400"/>
        <end position="421"/>
    </location>
</feature>
<organism evidence="9 10">
    <name type="scientific">Dissostichus mawsoni</name>
    <name type="common">Antarctic cod</name>
    <dbReference type="NCBI Taxonomy" id="36200"/>
    <lineage>
        <taxon>Eukaryota</taxon>
        <taxon>Metazoa</taxon>
        <taxon>Chordata</taxon>
        <taxon>Craniata</taxon>
        <taxon>Vertebrata</taxon>
        <taxon>Euteleostomi</taxon>
        <taxon>Actinopterygii</taxon>
        <taxon>Neopterygii</taxon>
        <taxon>Teleostei</taxon>
        <taxon>Neoteleostei</taxon>
        <taxon>Acanthomorphata</taxon>
        <taxon>Eupercaria</taxon>
        <taxon>Perciformes</taxon>
        <taxon>Notothenioidei</taxon>
        <taxon>Nototheniidae</taxon>
        <taxon>Dissostichus</taxon>
    </lineage>
</organism>
<evidence type="ECO:0000256" key="4">
    <source>
        <dbReference type="ARBA" id="ARBA00023136"/>
    </source>
</evidence>
<keyword evidence="10" id="KW-1185">Reference proteome</keyword>
<feature type="region of interest" description="Disordered" evidence="6">
    <location>
        <begin position="722"/>
        <end position="744"/>
    </location>
</feature>
<feature type="transmembrane region" description="Helical" evidence="7">
    <location>
        <begin position="1279"/>
        <end position="1301"/>
    </location>
</feature>
<feature type="transmembrane region" description="Helical" evidence="7">
    <location>
        <begin position="970"/>
        <end position="993"/>
    </location>
</feature>
<dbReference type="GO" id="GO:0005261">
    <property type="term" value="F:monoatomic cation channel activity"/>
    <property type="evidence" value="ECO:0007669"/>
    <property type="project" value="InterPro"/>
</dbReference>
<evidence type="ECO:0000256" key="1">
    <source>
        <dbReference type="ARBA" id="ARBA00004141"/>
    </source>
</evidence>
<dbReference type="OrthoDB" id="10069766at2759"/>
<feature type="transmembrane region" description="Helical" evidence="7">
    <location>
        <begin position="878"/>
        <end position="897"/>
    </location>
</feature>
<feature type="transmembrane region" description="Helical" evidence="7">
    <location>
        <begin position="1237"/>
        <end position="1259"/>
    </location>
</feature>
<dbReference type="GO" id="GO:0032224">
    <property type="term" value="P:positive regulation of synaptic transmission, cholinergic"/>
    <property type="evidence" value="ECO:0007669"/>
    <property type="project" value="TreeGrafter"/>
</dbReference>
<sequence>MIEVNIHSLYSTASPSMLKRKQSSRVEAQPMTDFGPDETLADSADIFWINKPWVHSLLRACAIISVISVCMNTPKTFEHYPPLQYVTFTLDTLLMFLYTSEMIAKMHIRGIIKGDNSYVKDRWCMFDGFMVFFIWVSLVLQVFEIADLVDQMSPWGMLRIPRALIMIRAFRIYFRFELPRSRITNILKRSGEQIWSVSIFLLFFLLLYGILGVQMFGTFNFHCVINGTGEGNVTWNSLAIPDTHCSPDGEGYQCPHGFECKDLEKLGLSRQELGYSGFNELGTSIFTVYEAASQEGWVFLMYRAIDSFPRWRSYFYFITLIFFLAWLVKNVFIAVIIETFAEIRVQFQQMWGSRSSTTSTATTQMFHEDAAGGWQLVAVDVNKPHGRAPACLQQLMRSSVFHMFILSMVAVDVIVAASNYYKGENYRRHYDELPLLCYLTGSASENLVPGLHRYISSSLHSLNLCWWGTTLHIYPDLYHSQFTYFQVLRVVRLIKISPALEDFVYKIFGPGKKLGSLVVFTASLLIVMSAISLQMFCFVEELDRFTTFPGAGLMSWTSSGGCRSYVGSGSGHLLHPLPSILLSLFVAVILDNLELDEDLKKLKQLKQSEANADTKEKLPLRLRIFEKFPNRPQMVQISKLPSDFTVPRIRESFMKQFIDRQQQDNSCLFRRLPSASSSSCDHSKRSAIEDNKYIDQKRMLSGSSEGQPLKERSILSVQHHIRQERRSLRHGSTSQRISRGKSLETLTQDHSSTVRYRNAQREDSEIKMIQEKKEQAEMKRKVQEEELRENHPYFDKPLFIVGREHRFRNFCRMIVRARFNASKTDPITGAVKNTNYHQLYDLLGLVTYLDWVMIVVTICSCISMMFESPFTRIGEYVFVIFMSIELNLKIMADGLFLHPPAVIRDFGGVMDIFIYLVSLIFLCWLPTDVPPESGAQLLMMLRSLRPLRIFKLVPQMRKVVREVIKGFKEILLVSILLLTLMLVFASFGVQLFAGKLAKCNDPHIHDDCHGIFRINVSVSKNLNLKLRPGEKKPVIDVSTLSFPRANPRNFNFDNVGNAMLALFEVLSLKGWVEVRDVIIHRVGPIHGIYIHVFVFLGCMIGLTLFVGVVIANFNEKSGPKEMGGSEEPTENRPTSPPAPRPENGGFRAKMYDITQHPFFKRGIAVLVLAQSVLLSVKWDVKGDATFPLATLSVVFTLIFVLEVSSFFYSYISFNVTMKLIAMSPAGYWQSRRNRYDLLVTVLGVIWIVLHFSLLNAYTYMMGTCVIVFRFFTICGKHSFFIIVGMFLLLLCYAFAGVVLFGTVKYGENINRHANFSTAGKAITVLFRIVTGEDWNKIMHDCMVQAPFCTPDKHRYWETDSIIVENFSLFYSTEEDQLLSYNDLRHFQIIWNMVDDKREGLIPTSKSLQLEELLAREQLEYTIEEEVAKQTIRMWLKKCLKRIRAPEREPAAGAQPLPQPPSIETTLPSEDHNTNNPDNPSQPEVKPHMHTSPVYTLTHAHSLMYSKRII</sequence>
<dbReference type="InterPro" id="IPR005821">
    <property type="entry name" value="Ion_trans_dom"/>
</dbReference>
<evidence type="ECO:0000259" key="8">
    <source>
        <dbReference type="Pfam" id="PF00520"/>
    </source>
</evidence>
<feature type="coiled-coil region" evidence="5">
    <location>
        <begin position="759"/>
        <end position="788"/>
    </location>
</feature>
<proteinExistence type="predicted"/>
<feature type="transmembrane region" description="Helical" evidence="7">
    <location>
        <begin position="124"/>
        <end position="143"/>
    </location>
</feature>
<dbReference type="GO" id="GO:0005886">
    <property type="term" value="C:plasma membrane"/>
    <property type="evidence" value="ECO:0007669"/>
    <property type="project" value="TreeGrafter"/>
</dbReference>
<dbReference type="SUPFAM" id="SSF81324">
    <property type="entry name" value="Voltage-gated potassium channels"/>
    <property type="match status" value="2"/>
</dbReference>
<evidence type="ECO:0000313" key="9">
    <source>
        <dbReference type="EMBL" id="KAF3843327.1"/>
    </source>
</evidence>
<dbReference type="FunFam" id="1.20.120.350:FF:000032">
    <property type="entry name" value="Sodium leak channel non-selective protein"/>
    <property type="match status" value="1"/>
</dbReference>
<keyword evidence="5" id="KW-0175">Coiled coil</keyword>
<feature type="transmembrane region" description="Helical" evidence="7">
    <location>
        <begin position="1188"/>
        <end position="1211"/>
    </location>
</feature>
<dbReference type="EMBL" id="JAAKFY010000018">
    <property type="protein sequence ID" value="KAF3843327.1"/>
    <property type="molecule type" value="Genomic_DNA"/>
</dbReference>
<reference evidence="9 10" key="1">
    <citation type="submission" date="2020-03" db="EMBL/GenBank/DDBJ databases">
        <title>Dissostichus mawsoni Genome sequencing and assembly.</title>
        <authorList>
            <person name="Park H."/>
        </authorList>
    </citation>
    <scope>NUCLEOTIDE SEQUENCE [LARGE SCALE GENOMIC DNA]</scope>
    <source>
        <strain evidence="9">DM0001</strain>
        <tissue evidence="9">Muscle</tissue>
    </source>
</reference>
<gene>
    <name evidence="9" type="ORF">F7725_002176</name>
</gene>
<feature type="transmembrane region" description="Helical" evidence="7">
    <location>
        <begin position="314"/>
        <end position="337"/>
    </location>
</feature>
<feature type="transmembrane region" description="Helical" evidence="7">
    <location>
        <begin position="1088"/>
        <end position="1113"/>
    </location>
</feature>
<comment type="subcellular location">
    <subcellularLocation>
        <location evidence="1">Membrane</location>
        <topology evidence="1">Multi-pass membrane protein</topology>
    </subcellularLocation>
</comment>